<reference evidence="5 6" key="1">
    <citation type="submission" date="2016-02" db="EMBL/GenBank/DDBJ databases">
        <title>Genome sequencing of a beta-galactosidase producing bacteria Rhizobium sp. 59.</title>
        <authorList>
            <person name="Wang D."/>
            <person name="Kot W."/>
            <person name="Qin Y."/>
            <person name="Hansen L."/>
            <person name="Naqvi K."/>
            <person name="Rensing C."/>
        </authorList>
    </citation>
    <scope>NUCLEOTIDE SEQUENCE [LARGE SCALE GENOMIC DNA]</scope>
    <source>
        <strain evidence="5 6">59</strain>
    </source>
</reference>
<name>A0A657LND1_9HYPH</name>
<dbReference type="GO" id="GO:0003700">
    <property type="term" value="F:DNA-binding transcription factor activity"/>
    <property type="evidence" value="ECO:0007669"/>
    <property type="project" value="TreeGrafter"/>
</dbReference>
<dbReference type="SUPFAM" id="SSF47413">
    <property type="entry name" value="lambda repressor-like DNA-binding domains"/>
    <property type="match status" value="1"/>
</dbReference>
<protein>
    <submittedName>
        <fullName evidence="5">LacI family transcriptional regulator</fullName>
    </submittedName>
</protein>
<dbReference type="PROSITE" id="PS50932">
    <property type="entry name" value="HTH_LACI_2"/>
    <property type="match status" value="1"/>
</dbReference>
<dbReference type="CDD" id="cd01575">
    <property type="entry name" value="PBP1_GntR"/>
    <property type="match status" value="1"/>
</dbReference>
<keyword evidence="1" id="KW-0805">Transcription regulation</keyword>
<dbReference type="InterPro" id="IPR000843">
    <property type="entry name" value="HTH_LacI"/>
</dbReference>
<dbReference type="Pfam" id="PF00356">
    <property type="entry name" value="LacI"/>
    <property type="match status" value="1"/>
</dbReference>
<dbReference type="EMBL" id="LSRP01000129">
    <property type="protein sequence ID" value="OJF91308.1"/>
    <property type="molecule type" value="Genomic_DNA"/>
</dbReference>
<evidence type="ECO:0000256" key="1">
    <source>
        <dbReference type="ARBA" id="ARBA00023015"/>
    </source>
</evidence>
<sequence length="345" mass="37090">MIKSAGSKPGEIPAPTMADVARKAGVSAMTVSRALRQNSYVSEEARERIMAAVNDLGYVLDQAAGSLSSRKTGFVAAIIPSINNSNFSDTARGITDALENTGLQLLLGYTDYSVEREEKLIESMLRRRPEGIILTGGAHTARARRMLEKAAIPVVETWDIPTNPVDQVVGFSNGEAMALLVRTLAAKGYTRFGYIGGTTSRDTRGSQRRAGFVRALEELGLPTGRVISFGVPPISMEQGAQAIVSLLDRWPDTQVVLCVSDLSAFGALMECRRRGLRVPEDIAIAGFGDYEISACSHPRMTTINVGCYDIGQLAATKLIEAIQGEGGTAEEITLTGYRVIEREST</sequence>
<proteinExistence type="predicted"/>
<dbReference type="PANTHER" id="PTHR30146">
    <property type="entry name" value="LACI-RELATED TRANSCRIPTIONAL REPRESSOR"/>
    <property type="match status" value="1"/>
</dbReference>
<dbReference type="InterPro" id="IPR010982">
    <property type="entry name" value="Lambda_DNA-bd_dom_sf"/>
</dbReference>
<dbReference type="Pfam" id="PF13377">
    <property type="entry name" value="Peripla_BP_3"/>
    <property type="match status" value="1"/>
</dbReference>
<evidence type="ECO:0000259" key="4">
    <source>
        <dbReference type="PROSITE" id="PS50932"/>
    </source>
</evidence>
<feature type="domain" description="HTH lacI-type" evidence="4">
    <location>
        <begin position="15"/>
        <end position="69"/>
    </location>
</feature>
<evidence type="ECO:0000256" key="2">
    <source>
        <dbReference type="ARBA" id="ARBA00023125"/>
    </source>
</evidence>
<evidence type="ECO:0000256" key="3">
    <source>
        <dbReference type="ARBA" id="ARBA00023163"/>
    </source>
</evidence>
<dbReference type="SMART" id="SM00354">
    <property type="entry name" value="HTH_LACI"/>
    <property type="match status" value="1"/>
</dbReference>
<organism evidence="5 6">
    <name type="scientific">Pararhizobium antarcticum</name>
    <dbReference type="NCBI Taxonomy" id="1798805"/>
    <lineage>
        <taxon>Bacteria</taxon>
        <taxon>Pseudomonadati</taxon>
        <taxon>Pseudomonadota</taxon>
        <taxon>Alphaproteobacteria</taxon>
        <taxon>Hyphomicrobiales</taxon>
        <taxon>Rhizobiaceae</taxon>
        <taxon>Rhizobium/Agrobacterium group</taxon>
        <taxon>Pararhizobium</taxon>
    </lineage>
</organism>
<gene>
    <name evidence="5" type="ORF">AX760_07250</name>
</gene>
<dbReference type="PROSITE" id="PS00356">
    <property type="entry name" value="HTH_LACI_1"/>
    <property type="match status" value="1"/>
</dbReference>
<dbReference type="InterPro" id="IPR046335">
    <property type="entry name" value="LacI/GalR-like_sensor"/>
</dbReference>
<dbReference type="RefSeq" id="WP_071835341.1">
    <property type="nucleotide sequence ID" value="NZ_LSRP01000129.1"/>
</dbReference>
<keyword evidence="6" id="KW-1185">Reference proteome</keyword>
<dbReference type="Proteomes" id="UP000182661">
    <property type="component" value="Unassembled WGS sequence"/>
</dbReference>
<dbReference type="CDD" id="cd01392">
    <property type="entry name" value="HTH_LacI"/>
    <property type="match status" value="1"/>
</dbReference>
<keyword evidence="2" id="KW-0238">DNA-binding</keyword>
<keyword evidence="3" id="KW-0804">Transcription</keyword>
<dbReference type="GO" id="GO:0000976">
    <property type="term" value="F:transcription cis-regulatory region binding"/>
    <property type="evidence" value="ECO:0007669"/>
    <property type="project" value="TreeGrafter"/>
</dbReference>
<dbReference type="PANTHER" id="PTHR30146:SF33">
    <property type="entry name" value="TRANSCRIPTIONAL REGULATOR"/>
    <property type="match status" value="1"/>
</dbReference>
<dbReference type="SUPFAM" id="SSF53822">
    <property type="entry name" value="Periplasmic binding protein-like I"/>
    <property type="match status" value="1"/>
</dbReference>
<evidence type="ECO:0000313" key="5">
    <source>
        <dbReference type="EMBL" id="OJF91308.1"/>
    </source>
</evidence>
<dbReference type="AlphaFoldDB" id="A0A657LND1"/>
<accession>A0A657LND1</accession>
<dbReference type="Gene3D" id="3.40.50.2300">
    <property type="match status" value="2"/>
</dbReference>
<comment type="caution">
    <text evidence="5">The sequence shown here is derived from an EMBL/GenBank/DDBJ whole genome shotgun (WGS) entry which is preliminary data.</text>
</comment>
<evidence type="ECO:0000313" key="6">
    <source>
        <dbReference type="Proteomes" id="UP000182661"/>
    </source>
</evidence>
<dbReference type="InterPro" id="IPR028082">
    <property type="entry name" value="Peripla_BP_I"/>
</dbReference>
<dbReference type="Gene3D" id="1.10.260.40">
    <property type="entry name" value="lambda repressor-like DNA-binding domains"/>
    <property type="match status" value="1"/>
</dbReference>